<evidence type="ECO:0000313" key="2">
    <source>
        <dbReference type="EMBL" id="KAL0446510.1"/>
    </source>
</evidence>
<protein>
    <recommendedName>
        <fullName evidence="1">Reverse transcriptase zinc-binding domain-containing protein</fullName>
    </recommendedName>
</protein>
<reference evidence="2" key="2">
    <citation type="journal article" date="2024" name="Plant">
        <title>Genomic evolution and insights into agronomic trait innovations of Sesamum species.</title>
        <authorList>
            <person name="Miao H."/>
            <person name="Wang L."/>
            <person name="Qu L."/>
            <person name="Liu H."/>
            <person name="Sun Y."/>
            <person name="Le M."/>
            <person name="Wang Q."/>
            <person name="Wei S."/>
            <person name="Zheng Y."/>
            <person name="Lin W."/>
            <person name="Duan Y."/>
            <person name="Cao H."/>
            <person name="Xiong S."/>
            <person name="Wang X."/>
            <person name="Wei L."/>
            <person name="Li C."/>
            <person name="Ma Q."/>
            <person name="Ju M."/>
            <person name="Zhao R."/>
            <person name="Li G."/>
            <person name="Mu C."/>
            <person name="Tian Q."/>
            <person name="Mei H."/>
            <person name="Zhang T."/>
            <person name="Gao T."/>
            <person name="Zhang H."/>
        </authorList>
    </citation>
    <scope>NUCLEOTIDE SEQUENCE</scope>
    <source>
        <strain evidence="2">KEN1</strain>
    </source>
</reference>
<dbReference type="Pfam" id="PF13966">
    <property type="entry name" value="zf-RVT"/>
    <property type="match status" value="1"/>
</dbReference>
<reference evidence="2" key="1">
    <citation type="submission" date="2020-06" db="EMBL/GenBank/DDBJ databases">
        <authorList>
            <person name="Li T."/>
            <person name="Hu X."/>
            <person name="Zhang T."/>
            <person name="Song X."/>
            <person name="Zhang H."/>
            <person name="Dai N."/>
            <person name="Sheng W."/>
            <person name="Hou X."/>
            <person name="Wei L."/>
        </authorList>
    </citation>
    <scope>NUCLEOTIDE SEQUENCE</scope>
    <source>
        <strain evidence="2">KEN1</strain>
        <tissue evidence="2">Leaf</tissue>
    </source>
</reference>
<feature type="domain" description="Reverse transcriptase zinc-binding" evidence="1">
    <location>
        <begin position="52"/>
        <end position="131"/>
    </location>
</feature>
<name>A0AAW2WYI0_9LAMI</name>
<evidence type="ECO:0000259" key="1">
    <source>
        <dbReference type="Pfam" id="PF13966"/>
    </source>
</evidence>
<dbReference type="InterPro" id="IPR026960">
    <property type="entry name" value="RVT-Znf"/>
</dbReference>
<dbReference type="PANTHER" id="PTHR33116">
    <property type="entry name" value="REVERSE TRANSCRIPTASE ZINC-BINDING DOMAIN-CONTAINING PROTEIN-RELATED-RELATED"/>
    <property type="match status" value="1"/>
</dbReference>
<organism evidence="2">
    <name type="scientific">Sesamum latifolium</name>
    <dbReference type="NCBI Taxonomy" id="2727402"/>
    <lineage>
        <taxon>Eukaryota</taxon>
        <taxon>Viridiplantae</taxon>
        <taxon>Streptophyta</taxon>
        <taxon>Embryophyta</taxon>
        <taxon>Tracheophyta</taxon>
        <taxon>Spermatophyta</taxon>
        <taxon>Magnoliopsida</taxon>
        <taxon>eudicotyledons</taxon>
        <taxon>Gunneridae</taxon>
        <taxon>Pentapetalae</taxon>
        <taxon>asterids</taxon>
        <taxon>lamiids</taxon>
        <taxon>Lamiales</taxon>
        <taxon>Pedaliaceae</taxon>
        <taxon>Sesamum</taxon>
    </lineage>
</organism>
<dbReference type="EMBL" id="JACGWN010000006">
    <property type="protein sequence ID" value="KAL0446510.1"/>
    <property type="molecule type" value="Genomic_DNA"/>
</dbReference>
<dbReference type="AlphaFoldDB" id="A0AAW2WYI0"/>
<sequence length="240" mass="28262">MDDYLDTIIVDGGWHWPIITDFHCLQIVQDLPTIYGGTDVITCRLPWGTLSNKAAYELFHPLWPKVAWFSLLLGSLKIPRNNFILWLAILNRLSTLDKPWVQHLDDACVLCVGGQSETYSHLFFRCRFSHQCLMLIRRQVRLLWPNRGWDCDITWAAQKWRGKHVVNASYRSLLASLLYHIWQERNCRRFQNVERLASTIAYLVLEEVRQHIISAELPCNISSIALFRLWRIPWHETATY</sequence>
<accession>A0AAW2WYI0</accession>
<gene>
    <name evidence="2" type="ORF">Slati_1778900</name>
</gene>
<comment type="caution">
    <text evidence="2">The sequence shown here is derived from an EMBL/GenBank/DDBJ whole genome shotgun (WGS) entry which is preliminary data.</text>
</comment>
<dbReference type="PANTHER" id="PTHR33116:SF66">
    <property type="entry name" value="REVERSE TRANSCRIPTASE ZINC-BINDING DOMAIN-CONTAINING PROTEIN"/>
    <property type="match status" value="1"/>
</dbReference>
<proteinExistence type="predicted"/>